<evidence type="ECO:0008006" key="4">
    <source>
        <dbReference type="Google" id="ProtNLM"/>
    </source>
</evidence>
<dbReference type="PROSITE" id="PS51257">
    <property type="entry name" value="PROKAR_LIPOPROTEIN"/>
    <property type="match status" value="1"/>
</dbReference>
<evidence type="ECO:0000313" key="2">
    <source>
        <dbReference type="EMBL" id="OWJ68739.1"/>
    </source>
</evidence>
<accession>A0A211ZU55</accession>
<dbReference type="Pfam" id="PF11769">
    <property type="entry name" value="DUF3313"/>
    <property type="match status" value="1"/>
</dbReference>
<dbReference type="AlphaFoldDB" id="A0A211ZU55"/>
<sequence length="229" mass="23679">MKTAGIPAVAAMFILAACSSTTPETTAGLGAEMSLAAPTAANPNVPAGLADNTFVYRSPTLDISKYHGFYIPAAGVYRGADTDFGETAMQDQSLLAQELTRDVTKALARSRNIVSRPGPGIVTLQLTLAGVSKTRPVLSLTRLTPVGLGVTALKSAEGMPAAFVGTVTIAGKFTDSRTGEILGGFVTRQSPPAYDLRSSAGTMETARLALSSFADELAIAINKMAAQRP</sequence>
<evidence type="ECO:0000256" key="1">
    <source>
        <dbReference type="SAM" id="SignalP"/>
    </source>
</evidence>
<comment type="caution">
    <text evidence="2">The sequence shown here is derived from an EMBL/GenBank/DDBJ whole genome shotgun (WGS) entry which is preliminary data.</text>
</comment>
<dbReference type="RefSeq" id="WP_088149530.1">
    <property type="nucleotide sequence ID" value="NZ_NHON01000003.1"/>
</dbReference>
<keyword evidence="3" id="KW-1185">Reference proteome</keyword>
<keyword evidence="1" id="KW-0732">Signal</keyword>
<dbReference type="OrthoDB" id="7585546at2"/>
<evidence type="ECO:0000313" key="3">
    <source>
        <dbReference type="Proteomes" id="UP000196655"/>
    </source>
</evidence>
<dbReference type="EMBL" id="NHON01000003">
    <property type="protein sequence ID" value="OWJ68739.1"/>
    <property type="molecule type" value="Genomic_DNA"/>
</dbReference>
<dbReference type="InterPro" id="IPR021747">
    <property type="entry name" value="DUF3313"/>
</dbReference>
<reference evidence="3" key="1">
    <citation type="submission" date="2017-05" db="EMBL/GenBank/DDBJ databases">
        <authorList>
            <person name="Macchi M."/>
            <person name="Festa S."/>
            <person name="Coppotelli B.M."/>
            <person name="Morelli I.S."/>
        </authorList>
    </citation>
    <scope>NUCLEOTIDE SEQUENCE [LARGE SCALE GENOMIC DNA]</scope>
    <source>
        <strain evidence="3">I</strain>
    </source>
</reference>
<name>A0A211ZU55_9PROT</name>
<feature type="chain" id="PRO_5012532779" description="DUF3313 domain-containing protein" evidence="1">
    <location>
        <begin position="23"/>
        <end position="229"/>
    </location>
</feature>
<organism evidence="2 3">
    <name type="scientific">Inquilinus limosus</name>
    <dbReference type="NCBI Taxonomy" id="171674"/>
    <lineage>
        <taxon>Bacteria</taxon>
        <taxon>Pseudomonadati</taxon>
        <taxon>Pseudomonadota</taxon>
        <taxon>Alphaproteobacteria</taxon>
        <taxon>Rhodospirillales</taxon>
        <taxon>Rhodospirillaceae</taxon>
        <taxon>Inquilinus</taxon>
    </lineage>
</organism>
<proteinExistence type="predicted"/>
<dbReference type="Proteomes" id="UP000196655">
    <property type="component" value="Unassembled WGS sequence"/>
</dbReference>
<feature type="signal peptide" evidence="1">
    <location>
        <begin position="1"/>
        <end position="22"/>
    </location>
</feature>
<protein>
    <recommendedName>
        <fullName evidence="4">DUF3313 domain-containing protein</fullName>
    </recommendedName>
</protein>
<gene>
    <name evidence="2" type="ORF">BWR60_03055</name>
</gene>